<keyword evidence="21" id="KW-1185">Reference proteome</keyword>
<dbReference type="Pfam" id="PF02895">
    <property type="entry name" value="H-kinase_dim"/>
    <property type="match status" value="1"/>
</dbReference>
<comment type="catalytic activity">
    <reaction evidence="1">
        <text>ATP + protein L-histidine = ADP + protein N-phospho-L-histidine.</text>
        <dbReference type="EC" id="2.7.13.3"/>
    </reaction>
</comment>
<evidence type="ECO:0000313" key="21">
    <source>
        <dbReference type="Proteomes" id="UP000014541"/>
    </source>
</evidence>
<keyword evidence="15" id="KW-0175">Coiled coil</keyword>
<dbReference type="GO" id="GO:0000155">
    <property type="term" value="F:phosphorelay sensor kinase activity"/>
    <property type="evidence" value="ECO:0007669"/>
    <property type="project" value="InterPro"/>
</dbReference>
<keyword evidence="10" id="KW-0418">Kinase</keyword>
<feature type="domain" description="CheW-like" evidence="18">
    <location>
        <begin position="685"/>
        <end position="818"/>
    </location>
</feature>
<gene>
    <name evidence="20" type="ORF">HMPREF9194_01435</name>
</gene>
<dbReference type="SMART" id="SM00260">
    <property type="entry name" value="CheW"/>
    <property type="match status" value="1"/>
</dbReference>
<evidence type="ECO:0000256" key="4">
    <source>
        <dbReference type="ARBA" id="ARBA00021495"/>
    </source>
</evidence>
<proteinExistence type="predicted"/>
<dbReference type="InterPro" id="IPR005467">
    <property type="entry name" value="His_kinase_dom"/>
</dbReference>
<feature type="domain" description="HPt" evidence="19">
    <location>
        <begin position="5"/>
        <end position="109"/>
    </location>
</feature>
<dbReference type="Pfam" id="PF02518">
    <property type="entry name" value="HATPase_c"/>
    <property type="match status" value="1"/>
</dbReference>
<feature type="domain" description="Histidine kinase" evidence="17">
    <location>
        <begin position="480"/>
        <end position="683"/>
    </location>
</feature>
<evidence type="ECO:0000256" key="12">
    <source>
        <dbReference type="ARBA" id="ARBA00023012"/>
    </source>
</evidence>
<comment type="subcellular location">
    <subcellularLocation>
        <location evidence="2">Cytoplasm</location>
    </subcellularLocation>
</comment>
<keyword evidence="8" id="KW-0808">Transferase</keyword>
<dbReference type="CDD" id="cd00088">
    <property type="entry name" value="HPT"/>
    <property type="match status" value="1"/>
</dbReference>
<evidence type="ECO:0000256" key="2">
    <source>
        <dbReference type="ARBA" id="ARBA00004496"/>
    </source>
</evidence>
<dbReference type="Gene3D" id="3.30.70.1110">
    <property type="entry name" value="Histidine kinase CheA-like, P2 response regulator-binding domain"/>
    <property type="match status" value="1"/>
</dbReference>
<accession>S3K2F2</accession>
<dbReference type="eggNOG" id="COG2198">
    <property type="taxonomic scope" value="Bacteria"/>
</dbReference>
<comment type="caution">
    <text evidence="20">The sequence shown here is derived from an EMBL/GenBank/DDBJ whole genome shotgun (WGS) entry which is preliminary data.</text>
</comment>
<dbReference type="InterPro" id="IPR036890">
    <property type="entry name" value="HATPase_C_sf"/>
</dbReference>
<dbReference type="Gene3D" id="1.20.120.160">
    <property type="entry name" value="HPT domain"/>
    <property type="match status" value="1"/>
</dbReference>
<organism evidence="20 21">
    <name type="scientific">Treponema maltophilum ATCC 51939</name>
    <dbReference type="NCBI Taxonomy" id="1125699"/>
    <lineage>
        <taxon>Bacteria</taxon>
        <taxon>Pseudomonadati</taxon>
        <taxon>Spirochaetota</taxon>
        <taxon>Spirochaetia</taxon>
        <taxon>Spirochaetales</taxon>
        <taxon>Treponemataceae</taxon>
        <taxon>Treponema</taxon>
    </lineage>
</organism>
<evidence type="ECO:0000256" key="15">
    <source>
        <dbReference type="SAM" id="Coils"/>
    </source>
</evidence>
<evidence type="ECO:0000256" key="3">
    <source>
        <dbReference type="ARBA" id="ARBA00012438"/>
    </source>
</evidence>
<keyword evidence="11" id="KW-0067">ATP-binding</keyword>
<dbReference type="Pfam" id="PF07194">
    <property type="entry name" value="P2"/>
    <property type="match status" value="1"/>
</dbReference>
<dbReference type="InterPro" id="IPR004105">
    <property type="entry name" value="CheA-like_dim"/>
</dbReference>
<dbReference type="SMART" id="SM00387">
    <property type="entry name" value="HATPase_c"/>
    <property type="match status" value="1"/>
</dbReference>
<dbReference type="Pfam" id="PF01627">
    <property type="entry name" value="Hpt"/>
    <property type="match status" value="1"/>
</dbReference>
<dbReference type="HOGENOM" id="CLU_000650_3_2_12"/>
<dbReference type="SUPFAM" id="SSF50341">
    <property type="entry name" value="CheW-like"/>
    <property type="match status" value="1"/>
</dbReference>
<dbReference type="STRING" id="1125699.HMPREF9194_01435"/>
<dbReference type="AlphaFoldDB" id="S3K2F2"/>
<dbReference type="GO" id="GO:0006935">
    <property type="term" value="P:chemotaxis"/>
    <property type="evidence" value="ECO:0007669"/>
    <property type="project" value="UniProtKB-KW"/>
</dbReference>
<dbReference type="SMART" id="SM01231">
    <property type="entry name" value="H-kinase_dim"/>
    <property type="match status" value="1"/>
</dbReference>
<dbReference type="Gene3D" id="3.30.565.10">
    <property type="entry name" value="Histidine kinase-like ATPase, C-terminal domain"/>
    <property type="match status" value="1"/>
</dbReference>
<feature type="modified residue" description="Phosphohistidine" evidence="14">
    <location>
        <position position="52"/>
    </location>
</feature>
<evidence type="ECO:0000313" key="20">
    <source>
        <dbReference type="EMBL" id="EPF31101.1"/>
    </source>
</evidence>
<dbReference type="InterPro" id="IPR037052">
    <property type="entry name" value="CheA-like_P2_sf"/>
</dbReference>
<dbReference type="FunFam" id="2.30.30.40:FF:000048">
    <property type="entry name" value="Chemotaxis protein CheA, putative"/>
    <property type="match status" value="1"/>
</dbReference>
<dbReference type="GO" id="GO:0005524">
    <property type="term" value="F:ATP binding"/>
    <property type="evidence" value="ECO:0007669"/>
    <property type="project" value="UniProtKB-KW"/>
</dbReference>
<dbReference type="GO" id="GO:0005737">
    <property type="term" value="C:cytoplasm"/>
    <property type="evidence" value="ECO:0007669"/>
    <property type="project" value="UniProtKB-SubCell"/>
</dbReference>
<keyword evidence="6" id="KW-0145">Chemotaxis</keyword>
<evidence type="ECO:0000259" key="18">
    <source>
        <dbReference type="PROSITE" id="PS50851"/>
    </source>
</evidence>
<dbReference type="EMBL" id="ATFF01000006">
    <property type="protein sequence ID" value="EPF31101.1"/>
    <property type="molecule type" value="Genomic_DNA"/>
</dbReference>
<dbReference type="InterPro" id="IPR002545">
    <property type="entry name" value="CheW-lke_dom"/>
</dbReference>
<keyword evidence="9" id="KW-0547">Nucleotide-binding</keyword>
<evidence type="ECO:0000256" key="11">
    <source>
        <dbReference type="ARBA" id="ARBA00022840"/>
    </source>
</evidence>
<evidence type="ECO:0000256" key="5">
    <source>
        <dbReference type="ARBA" id="ARBA00022490"/>
    </source>
</evidence>
<dbReference type="Gene3D" id="1.10.287.560">
    <property type="entry name" value="Histidine kinase CheA-like, homodimeric domain"/>
    <property type="match status" value="1"/>
</dbReference>
<comment type="function">
    <text evidence="13">Involved in the transmission of sensory signals from the chemoreceptors to the flagellar motors. CheA is autophosphorylated; it can transfer its phosphate group to either CheB or CheY.</text>
</comment>
<keyword evidence="5" id="KW-0963">Cytoplasm</keyword>
<dbReference type="InterPro" id="IPR010808">
    <property type="entry name" value="CheA_P2-bd"/>
</dbReference>
<keyword evidence="12" id="KW-0902">Two-component regulatory system</keyword>
<dbReference type="InterPro" id="IPR037006">
    <property type="entry name" value="CheA-like_homodim_sf"/>
</dbReference>
<dbReference type="CDD" id="cd16916">
    <property type="entry name" value="HATPase_CheA-like"/>
    <property type="match status" value="1"/>
</dbReference>
<dbReference type="PRINTS" id="PR00344">
    <property type="entry name" value="BCTRLSENSOR"/>
</dbReference>
<feature type="coiled-coil region" evidence="15">
    <location>
        <begin position="10"/>
        <end position="37"/>
    </location>
</feature>
<dbReference type="PROSITE" id="PS50894">
    <property type="entry name" value="HPT"/>
    <property type="match status" value="1"/>
</dbReference>
<dbReference type="SUPFAM" id="SSF47226">
    <property type="entry name" value="Histidine-containing phosphotransfer domain, HPT domain"/>
    <property type="match status" value="1"/>
</dbReference>
<feature type="region of interest" description="Disordered" evidence="16">
    <location>
        <begin position="290"/>
        <end position="372"/>
    </location>
</feature>
<evidence type="ECO:0000256" key="9">
    <source>
        <dbReference type="ARBA" id="ARBA00022741"/>
    </source>
</evidence>
<dbReference type="Proteomes" id="UP000014541">
    <property type="component" value="Unassembled WGS sequence"/>
</dbReference>
<dbReference type="eggNOG" id="COG0643">
    <property type="taxonomic scope" value="Bacteria"/>
</dbReference>
<evidence type="ECO:0000256" key="13">
    <source>
        <dbReference type="ARBA" id="ARBA00035100"/>
    </source>
</evidence>
<evidence type="ECO:0000256" key="14">
    <source>
        <dbReference type="PROSITE-ProRule" id="PRU00110"/>
    </source>
</evidence>
<dbReference type="PATRIC" id="fig|1125699.3.peg.1447"/>
<name>S3K2F2_TREMA</name>
<dbReference type="Pfam" id="PF01584">
    <property type="entry name" value="CheW"/>
    <property type="match status" value="1"/>
</dbReference>
<evidence type="ECO:0000259" key="19">
    <source>
        <dbReference type="PROSITE" id="PS50894"/>
    </source>
</evidence>
<evidence type="ECO:0000256" key="10">
    <source>
        <dbReference type="ARBA" id="ARBA00022777"/>
    </source>
</evidence>
<dbReference type="InterPro" id="IPR003594">
    <property type="entry name" value="HATPase_dom"/>
</dbReference>
<dbReference type="InterPro" id="IPR035891">
    <property type="entry name" value="CheY-binding_CheA"/>
</dbReference>
<dbReference type="CDD" id="cd00731">
    <property type="entry name" value="CheA_reg"/>
    <property type="match status" value="1"/>
</dbReference>
<dbReference type="SMART" id="SM00073">
    <property type="entry name" value="HPT"/>
    <property type="match status" value="1"/>
</dbReference>
<dbReference type="FunFam" id="3.30.565.10:FF:000016">
    <property type="entry name" value="Chemotaxis protein CheA, putative"/>
    <property type="match status" value="1"/>
</dbReference>
<sequence length="829" mass="88950">MSDYLDINNEELLKDFFSEAEQQVENLESNILVIENDPANHEAIDEIFRAAHTLKGGSATVEMTELSTFTHAVEDVLDELRSDAIPVTEDVVDVLLSSIDVIKAMLEARQNGSVYEEDVEPLKTKLHSFTASTGLKKDKGASKAAAKEAAKLAFGPALSGDSVASAPNVPASAGGVPESLPSPASYLSEYDVLELKQLCTAGQKLWGVTVVFDEANPMNSVGGIQVFTALKEKGSVLKTIPEFEELYEDTFHPQVVYYISTALTGDEIEDAAFLPDVVLAVDAQNIGEGAAGSAAPAKGSSSAKTVSSAAQSAPVQPAPEKAETASAPSVQPAPRSAAPAAASGSSAAQPDAGKAAPKKSPQPAANHAASSGSILRVDSKRIDYLLNLVSETVIAKAAFNQTAVQVNELQAELQGIEGAYKERLRSLFEQIPNYFENIQNGKNMKDIKTLLTQDFGSLYTLFDGFDSEFKNFAGKFRSYTQNLGRIAGELQEGVMKIRMVPISQIFSRFPRVVRDLSRDLNKKVDLVIEGEDTELDKSVVEDLLDPIMHCVRNSLDHGIEPPDVRLAAGKNETGTVLLKARNEGNMIVIEISDDGKGIDVKAVHDKAIERGLIHPDKIITDQEAFQFIFDAGFSTSKTISNVSGRGVGLDVVKTQIEKLNGTVIVTSEAGKGSTFTIKLPLTLAIIQGLLVRVGNEVYSIPIASVIESQRIKMSEINRIDNYEVLNVRNEVISVLRLGRLFGIRNSQESDTAFIVIVGTADKKLGIMVDSLIGEEDIVIKPLKDQFANSPGIAGASILGDGSVSLIIDVAQLLNLGVKQELSAREKQAI</sequence>
<dbReference type="Gene3D" id="2.30.30.40">
    <property type="entry name" value="SH3 Domains"/>
    <property type="match status" value="1"/>
</dbReference>
<dbReference type="InterPro" id="IPR008207">
    <property type="entry name" value="Sig_transdc_His_kin_Hpt_dom"/>
</dbReference>
<evidence type="ECO:0000256" key="8">
    <source>
        <dbReference type="ARBA" id="ARBA00022679"/>
    </source>
</evidence>
<dbReference type="SUPFAM" id="SSF55874">
    <property type="entry name" value="ATPase domain of HSP90 chaperone/DNA topoisomerase II/histidine kinase"/>
    <property type="match status" value="1"/>
</dbReference>
<evidence type="ECO:0000256" key="16">
    <source>
        <dbReference type="SAM" id="MobiDB-lite"/>
    </source>
</evidence>
<dbReference type="PANTHER" id="PTHR43395:SF10">
    <property type="entry name" value="CHEMOTAXIS PROTEIN CHEA"/>
    <property type="match status" value="1"/>
</dbReference>
<evidence type="ECO:0000259" key="17">
    <source>
        <dbReference type="PROSITE" id="PS50109"/>
    </source>
</evidence>
<dbReference type="EC" id="2.7.13.3" evidence="3"/>
<evidence type="ECO:0000256" key="6">
    <source>
        <dbReference type="ARBA" id="ARBA00022500"/>
    </source>
</evidence>
<feature type="compositionally biased region" description="Low complexity" evidence="16">
    <location>
        <begin position="290"/>
        <end position="365"/>
    </location>
</feature>
<dbReference type="InterPro" id="IPR004358">
    <property type="entry name" value="Sig_transdc_His_kin-like_C"/>
</dbReference>
<dbReference type="InterPro" id="IPR036061">
    <property type="entry name" value="CheW-like_dom_sf"/>
</dbReference>
<dbReference type="RefSeq" id="WP_016525712.1">
    <property type="nucleotide sequence ID" value="NZ_KE332518.1"/>
</dbReference>
<evidence type="ECO:0000256" key="7">
    <source>
        <dbReference type="ARBA" id="ARBA00022553"/>
    </source>
</evidence>
<dbReference type="InterPro" id="IPR036641">
    <property type="entry name" value="HPT_dom_sf"/>
</dbReference>
<keyword evidence="7 14" id="KW-0597">Phosphoprotein</keyword>
<dbReference type="PANTHER" id="PTHR43395">
    <property type="entry name" value="SENSOR HISTIDINE KINASE CHEA"/>
    <property type="match status" value="1"/>
</dbReference>
<evidence type="ECO:0000256" key="1">
    <source>
        <dbReference type="ARBA" id="ARBA00000085"/>
    </source>
</evidence>
<dbReference type="PROSITE" id="PS50851">
    <property type="entry name" value="CHEW"/>
    <property type="match status" value="1"/>
</dbReference>
<protein>
    <recommendedName>
        <fullName evidence="4">Chemotaxis protein CheA</fullName>
        <ecNumber evidence="3">2.7.13.3</ecNumber>
    </recommendedName>
</protein>
<reference evidence="20 21" key="1">
    <citation type="submission" date="2013-04" db="EMBL/GenBank/DDBJ databases">
        <title>The Genome Sequence of Treponema maltophilum ATCC 51939.</title>
        <authorList>
            <consortium name="The Broad Institute Genomics Platform"/>
            <person name="Earl A."/>
            <person name="Ward D."/>
            <person name="Feldgarden M."/>
            <person name="Gevers D."/>
            <person name="Leonetti C."/>
            <person name="Blanton J.M."/>
            <person name="Dewhirst F.E."/>
            <person name="Izard J."/>
            <person name="Walker B."/>
            <person name="Young S."/>
            <person name="Zeng Q."/>
            <person name="Gargeya S."/>
            <person name="Fitzgerald M."/>
            <person name="Haas B."/>
            <person name="Abouelleil A."/>
            <person name="Allen A.W."/>
            <person name="Alvarado L."/>
            <person name="Arachchi H.M."/>
            <person name="Berlin A.M."/>
            <person name="Chapman S.B."/>
            <person name="Gainer-Dewar J."/>
            <person name="Goldberg J."/>
            <person name="Griggs A."/>
            <person name="Gujja S."/>
            <person name="Hansen M."/>
            <person name="Howarth C."/>
            <person name="Imamovic A."/>
            <person name="Ireland A."/>
            <person name="Larimer J."/>
            <person name="McCowan C."/>
            <person name="Murphy C."/>
            <person name="Pearson M."/>
            <person name="Poon T.W."/>
            <person name="Priest M."/>
            <person name="Roberts A."/>
            <person name="Saif S."/>
            <person name="Shea T."/>
            <person name="Sisk P."/>
            <person name="Sykes S."/>
            <person name="Wortman J."/>
            <person name="Nusbaum C."/>
            <person name="Birren B."/>
        </authorList>
    </citation>
    <scope>NUCLEOTIDE SEQUENCE [LARGE SCALE GENOMIC DNA]</scope>
    <source>
        <strain evidence="20 21">ATCC 51939</strain>
    </source>
</reference>
<dbReference type="SUPFAM" id="SSF55052">
    <property type="entry name" value="CheY-binding domain of CheA"/>
    <property type="match status" value="1"/>
</dbReference>
<dbReference type="InterPro" id="IPR051315">
    <property type="entry name" value="Bact_Chemotaxis_CheA"/>
</dbReference>
<dbReference type="PROSITE" id="PS50109">
    <property type="entry name" value="HIS_KIN"/>
    <property type="match status" value="1"/>
</dbReference>
<dbReference type="OrthoDB" id="9803176at2"/>